<evidence type="ECO:0008006" key="4">
    <source>
        <dbReference type="Google" id="ProtNLM"/>
    </source>
</evidence>
<evidence type="ECO:0000313" key="3">
    <source>
        <dbReference type="Proteomes" id="UP001056539"/>
    </source>
</evidence>
<keyword evidence="1" id="KW-1133">Transmembrane helix</keyword>
<protein>
    <recommendedName>
        <fullName evidence="4">Twin-arginine translocation signal domain-containing protein</fullName>
    </recommendedName>
</protein>
<proteinExistence type="predicted"/>
<dbReference type="Proteomes" id="UP001056539">
    <property type="component" value="Chromosome"/>
</dbReference>
<evidence type="ECO:0000313" key="2">
    <source>
        <dbReference type="EMBL" id="URA11014.1"/>
    </source>
</evidence>
<keyword evidence="1" id="KW-0812">Transmembrane</keyword>
<dbReference type="AlphaFoldDB" id="A0AAX3BFG2"/>
<name>A0AAX3BFG2_9SPIR</name>
<accession>A0AAX3BFG2</accession>
<reference evidence="2" key="1">
    <citation type="submission" date="2021-04" db="EMBL/GenBank/DDBJ databases">
        <authorList>
            <person name="Postec A."/>
        </authorList>
    </citation>
    <scope>NUCLEOTIDE SEQUENCE</scope>
    <source>
        <strain evidence="2">F1F22</strain>
    </source>
</reference>
<keyword evidence="3" id="KW-1185">Reference proteome</keyword>
<evidence type="ECO:0000256" key="1">
    <source>
        <dbReference type="SAM" id="Phobius"/>
    </source>
</evidence>
<gene>
    <name evidence="2" type="ORF">KDW03_04210</name>
</gene>
<feature type="transmembrane region" description="Helical" evidence="1">
    <location>
        <begin position="17"/>
        <end position="35"/>
    </location>
</feature>
<dbReference type="KEGG" id="taqu:KDW03_04210"/>
<reference evidence="2" key="2">
    <citation type="submission" date="2022-06" db="EMBL/GenBank/DDBJ databases">
        <title>Thermospira aquatica gen. nov., sp. nov.</title>
        <authorList>
            <person name="Ben Ali Gam Z."/>
            <person name="Labat M."/>
        </authorList>
    </citation>
    <scope>NUCLEOTIDE SEQUENCE</scope>
    <source>
        <strain evidence="2">F1F22</strain>
    </source>
</reference>
<sequence length="87" mass="9848">MTHKEYEEALKRGVRKFVVTGSVLCGMMSVLPMYGQSWSVFSERSPVTEPAQSFSHVCHQPSYLQSSSGSVTRALWQAEMEARRSLY</sequence>
<dbReference type="EMBL" id="CP073355">
    <property type="protein sequence ID" value="URA11014.1"/>
    <property type="molecule type" value="Genomic_DNA"/>
</dbReference>
<keyword evidence="1" id="KW-0472">Membrane</keyword>
<organism evidence="2 3">
    <name type="scientific">Thermospira aquatica</name>
    <dbReference type="NCBI Taxonomy" id="2828656"/>
    <lineage>
        <taxon>Bacteria</taxon>
        <taxon>Pseudomonadati</taxon>
        <taxon>Spirochaetota</taxon>
        <taxon>Spirochaetia</taxon>
        <taxon>Brevinematales</taxon>
        <taxon>Thermospiraceae</taxon>
        <taxon>Thermospira</taxon>
    </lineage>
</organism>
<dbReference type="RefSeq" id="WP_271436145.1">
    <property type="nucleotide sequence ID" value="NZ_CP073355.1"/>
</dbReference>